<comment type="caution">
    <text evidence="2">The sequence shown here is derived from an EMBL/GenBank/DDBJ whole genome shotgun (WGS) entry which is preliminary data.</text>
</comment>
<dbReference type="AlphaFoldDB" id="A0A2P6NFG3"/>
<evidence type="ECO:0000256" key="1">
    <source>
        <dbReference type="SAM" id="SignalP"/>
    </source>
</evidence>
<evidence type="ECO:0000313" key="3">
    <source>
        <dbReference type="Proteomes" id="UP000241769"/>
    </source>
</evidence>
<proteinExistence type="predicted"/>
<evidence type="ECO:0000313" key="2">
    <source>
        <dbReference type="EMBL" id="PRP82703.1"/>
    </source>
</evidence>
<protein>
    <submittedName>
        <fullName evidence="2">Uncharacterized protein</fullName>
    </submittedName>
</protein>
<dbReference type="Proteomes" id="UP000241769">
    <property type="component" value="Unassembled WGS sequence"/>
</dbReference>
<keyword evidence="3" id="KW-1185">Reference proteome</keyword>
<reference evidence="2 3" key="1">
    <citation type="journal article" date="2018" name="Genome Biol. Evol.">
        <title>Multiple Roots of Fruiting Body Formation in Amoebozoa.</title>
        <authorList>
            <person name="Hillmann F."/>
            <person name="Forbes G."/>
            <person name="Novohradska S."/>
            <person name="Ferling I."/>
            <person name="Riege K."/>
            <person name="Groth M."/>
            <person name="Westermann M."/>
            <person name="Marz M."/>
            <person name="Spaller T."/>
            <person name="Winckler T."/>
            <person name="Schaap P."/>
            <person name="Glockner G."/>
        </authorList>
    </citation>
    <scope>NUCLEOTIDE SEQUENCE [LARGE SCALE GENOMIC DNA]</scope>
    <source>
        <strain evidence="2 3">Jena</strain>
    </source>
</reference>
<name>A0A2P6NFG3_9EUKA</name>
<feature type="signal peptide" evidence="1">
    <location>
        <begin position="1"/>
        <end position="21"/>
    </location>
</feature>
<dbReference type="EMBL" id="MDYQ01000097">
    <property type="protein sequence ID" value="PRP82703.1"/>
    <property type="molecule type" value="Genomic_DNA"/>
</dbReference>
<dbReference type="InParanoid" id="A0A2P6NFG3"/>
<gene>
    <name evidence="2" type="ORF">PROFUN_09965</name>
</gene>
<organism evidence="2 3">
    <name type="scientific">Planoprotostelium fungivorum</name>
    <dbReference type="NCBI Taxonomy" id="1890364"/>
    <lineage>
        <taxon>Eukaryota</taxon>
        <taxon>Amoebozoa</taxon>
        <taxon>Evosea</taxon>
        <taxon>Variosea</taxon>
        <taxon>Cavosteliida</taxon>
        <taxon>Cavosteliaceae</taxon>
        <taxon>Planoprotostelium</taxon>
    </lineage>
</organism>
<accession>A0A2P6NFG3</accession>
<sequence>MEDSITILLVSLLFPLYEVLGFNSTHRLSSNDINPTHLSLVTTAPSGQYQRYNHNHHSPNTTTFSKRTLILHPVNNTQSLGELWWERCKNVADDSTEFLANSEVNIQSTRLERRIAEIDVQTTGLERRITRTEAKGRANKNQTLRQWDQGKWESNFRSIKKITQGWRLHLSNSALCLSKLTPYMGLSHAMAFLDPTDF</sequence>
<feature type="chain" id="PRO_5015201906" evidence="1">
    <location>
        <begin position="22"/>
        <end position="198"/>
    </location>
</feature>
<keyword evidence="1" id="KW-0732">Signal</keyword>